<evidence type="ECO:0000313" key="9">
    <source>
        <dbReference type="Proteomes" id="UP000287033"/>
    </source>
</evidence>
<dbReference type="GO" id="GO:0016829">
    <property type="term" value="F:lyase activity"/>
    <property type="evidence" value="ECO:0007669"/>
    <property type="project" value="UniProtKB-KW"/>
</dbReference>
<name>A0A401RPA7_CHIPU</name>
<dbReference type="InterPro" id="IPR007715">
    <property type="entry name" value="Coq4"/>
</dbReference>
<dbReference type="EMBL" id="BEZZ01003541">
    <property type="protein sequence ID" value="GCC19973.1"/>
    <property type="molecule type" value="Genomic_DNA"/>
</dbReference>
<evidence type="ECO:0000256" key="1">
    <source>
        <dbReference type="ARBA" id="ARBA00022688"/>
    </source>
</evidence>
<dbReference type="Gene3D" id="3.40.50.720">
    <property type="entry name" value="NAD(P)-binding Rossmann-like Domain"/>
    <property type="match status" value="1"/>
</dbReference>
<dbReference type="PANTHER" id="PTHR12922:SF7">
    <property type="entry name" value="UBIQUINONE BIOSYNTHESIS PROTEIN COQ4 HOMOLOG, MITOCHONDRIAL"/>
    <property type="match status" value="1"/>
</dbReference>
<evidence type="ECO:0000256" key="7">
    <source>
        <dbReference type="SAM" id="MobiDB-lite"/>
    </source>
</evidence>
<dbReference type="Pfam" id="PF05019">
    <property type="entry name" value="Coq4"/>
    <property type="match status" value="1"/>
</dbReference>
<proteinExistence type="inferred from homology"/>
<keyword evidence="2" id="KW-0999">Mitochondrion inner membrane</keyword>
<dbReference type="HAMAP" id="MF_03111">
    <property type="entry name" value="Coq4"/>
    <property type="match status" value="1"/>
</dbReference>
<dbReference type="AlphaFoldDB" id="A0A401RPA7"/>
<organism evidence="8 9">
    <name type="scientific">Chiloscyllium punctatum</name>
    <name type="common">Brownbanded bambooshark</name>
    <name type="synonym">Hemiscyllium punctatum</name>
    <dbReference type="NCBI Taxonomy" id="137246"/>
    <lineage>
        <taxon>Eukaryota</taxon>
        <taxon>Metazoa</taxon>
        <taxon>Chordata</taxon>
        <taxon>Craniata</taxon>
        <taxon>Vertebrata</taxon>
        <taxon>Chondrichthyes</taxon>
        <taxon>Elasmobranchii</taxon>
        <taxon>Galeomorphii</taxon>
        <taxon>Galeoidea</taxon>
        <taxon>Orectolobiformes</taxon>
        <taxon>Hemiscylliidae</taxon>
        <taxon>Chiloscyllium</taxon>
    </lineage>
</organism>
<sequence>FPGVVAYCMSKSALDQFTRCLALDLAPKKVRVNAVCPGVIVTDIHKRAGLSEGDYAEFLNKCKVTHALGRPGQVDEVAQAIAFLASDAASFITGVTLPVDGGRHAIVDSCQFKSFLGCCAVVLVSEGFESTGRQCSIDTVKEDKGRSHRDRGPLSPGPRAALTGTEGRSHRVCVFPGLGEGASPEAEHSRRYQSHIPSSRLQKLLLASGSALMALYNPYRHDMVAVLGETTGLLAIQKLRDRMQNHPEGFQILQERPRISTSTLDLVSLRELPDGTFGREYVRFLDVNKVTPDSRMPVKFVDDEELAYVIQRYREVHDFMHTLLGMPTNILGEVAVKWFEAMQTGLPMCILGAIFGPLHLSTRNIQVLVTDLIPWAVRCGRTAQCMMNFYYENRWEQNLESLREEIGILPCPTVQS</sequence>
<dbReference type="PRINTS" id="PR00081">
    <property type="entry name" value="GDHRDH"/>
</dbReference>
<dbReference type="SUPFAM" id="SSF51735">
    <property type="entry name" value="NAD(P)-binding Rossmann-fold domains"/>
    <property type="match status" value="1"/>
</dbReference>
<dbReference type="InterPro" id="IPR002347">
    <property type="entry name" value="SDR_fam"/>
</dbReference>
<reference evidence="8 9" key="1">
    <citation type="journal article" date="2018" name="Nat. Ecol. Evol.">
        <title>Shark genomes provide insights into elasmobranch evolution and the origin of vertebrates.</title>
        <authorList>
            <person name="Hara Y"/>
            <person name="Yamaguchi K"/>
            <person name="Onimaru K"/>
            <person name="Kadota M"/>
            <person name="Koyanagi M"/>
            <person name="Keeley SD"/>
            <person name="Tatsumi K"/>
            <person name="Tanaka K"/>
            <person name="Motone F"/>
            <person name="Kageyama Y"/>
            <person name="Nozu R"/>
            <person name="Adachi N"/>
            <person name="Nishimura O"/>
            <person name="Nakagawa R"/>
            <person name="Tanegashima C"/>
            <person name="Kiyatake I"/>
            <person name="Matsumoto R"/>
            <person name="Murakumo K"/>
            <person name="Nishida K"/>
            <person name="Terakita A"/>
            <person name="Kuratani S"/>
            <person name="Sato K"/>
            <person name="Hyodo S Kuraku.S."/>
        </authorList>
    </citation>
    <scope>NUCLEOTIDE SEQUENCE [LARGE SCALE GENOMIC DNA]</scope>
</reference>
<keyword evidence="1" id="KW-0831">Ubiquinone biosynthesis</keyword>
<dbReference type="GO" id="GO:0005743">
    <property type="term" value="C:mitochondrial inner membrane"/>
    <property type="evidence" value="ECO:0007669"/>
    <property type="project" value="InterPro"/>
</dbReference>
<comment type="caution">
    <text evidence="8">The sequence shown here is derived from an EMBL/GenBank/DDBJ whole genome shotgun (WGS) entry which is preliminary data.</text>
</comment>
<dbReference type="STRING" id="137246.A0A401RPA7"/>
<dbReference type="GO" id="GO:0006744">
    <property type="term" value="P:ubiquinone biosynthetic process"/>
    <property type="evidence" value="ECO:0007669"/>
    <property type="project" value="UniProtKB-KW"/>
</dbReference>
<feature type="region of interest" description="Disordered" evidence="7">
    <location>
        <begin position="139"/>
        <end position="166"/>
    </location>
</feature>
<evidence type="ECO:0000256" key="2">
    <source>
        <dbReference type="ARBA" id="ARBA00022792"/>
    </source>
</evidence>
<protein>
    <recommendedName>
        <fullName evidence="6">4-hydroxy-3-methoxy-5-polyprenylbenzoate decarboxylase</fullName>
    </recommendedName>
</protein>
<keyword evidence="3" id="KW-0496">Mitochondrion</keyword>
<evidence type="ECO:0000313" key="8">
    <source>
        <dbReference type="EMBL" id="GCC19973.1"/>
    </source>
</evidence>
<evidence type="ECO:0000256" key="5">
    <source>
        <dbReference type="ARBA" id="ARBA00023239"/>
    </source>
</evidence>
<evidence type="ECO:0000256" key="6">
    <source>
        <dbReference type="ARBA" id="ARBA00081568"/>
    </source>
</evidence>
<dbReference type="InterPro" id="IPR036291">
    <property type="entry name" value="NAD(P)-bd_dom_sf"/>
</dbReference>
<dbReference type="Proteomes" id="UP000287033">
    <property type="component" value="Unassembled WGS sequence"/>
</dbReference>
<keyword evidence="4" id="KW-0472">Membrane</keyword>
<dbReference type="InterPro" id="IPR027540">
    <property type="entry name" value="Coq4_euk"/>
</dbReference>
<evidence type="ECO:0000256" key="4">
    <source>
        <dbReference type="ARBA" id="ARBA00023136"/>
    </source>
</evidence>
<accession>A0A401RPA7</accession>
<gene>
    <name evidence="8" type="ORF">chiPu_0021224</name>
</gene>
<dbReference type="Pfam" id="PF13561">
    <property type="entry name" value="adh_short_C2"/>
    <property type="match status" value="1"/>
</dbReference>
<evidence type="ECO:0000256" key="3">
    <source>
        <dbReference type="ARBA" id="ARBA00023128"/>
    </source>
</evidence>
<keyword evidence="5" id="KW-0456">Lyase</keyword>
<dbReference type="OrthoDB" id="4249at2759"/>
<dbReference type="PANTHER" id="PTHR12922">
    <property type="entry name" value="UBIQUINONE BIOSYNTHESIS PROTEIN"/>
    <property type="match status" value="1"/>
</dbReference>
<keyword evidence="9" id="KW-1185">Reference proteome</keyword>
<feature type="non-terminal residue" evidence="8">
    <location>
        <position position="1"/>
    </location>
</feature>